<dbReference type="NCBIfam" id="TIGR04183">
    <property type="entry name" value="Por_Secre_tail"/>
    <property type="match status" value="1"/>
</dbReference>
<evidence type="ECO:0000259" key="4">
    <source>
        <dbReference type="Pfam" id="PF18962"/>
    </source>
</evidence>
<dbReference type="NCBIfam" id="NF038128">
    <property type="entry name" value="choice_anch_J"/>
    <property type="match status" value="1"/>
</dbReference>
<evidence type="ECO:0000313" key="6">
    <source>
        <dbReference type="Proteomes" id="UP000505306"/>
    </source>
</evidence>
<dbReference type="Pfam" id="PF07675">
    <property type="entry name" value="Cleaved_Adhesin"/>
    <property type="match status" value="1"/>
</dbReference>
<reference evidence="5 6" key="1">
    <citation type="submission" date="2020-02" db="EMBL/GenBank/DDBJ databases">
        <title>Complete genome sequence of Flavobacteriaceae bacterium.</title>
        <authorList>
            <person name="Kim S.-J."/>
            <person name="Kim Y.-S."/>
            <person name="Kim K.-H."/>
        </authorList>
    </citation>
    <scope>NUCLEOTIDE SEQUENCE [LARGE SCALE GENOMIC DNA]</scope>
    <source>
        <strain evidence="5 6">RR4-40</strain>
    </source>
</reference>
<dbReference type="EMBL" id="CP049057">
    <property type="protein sequence ID" value="QIE60448.1"/>
    <property type="molecule type" value="Genomic_DNA"/>
</dbReference>
<dbReference type="InterPro" id="IPR011628">
    <property type="entry name" value="Cleaved_adhesin"/>
</dbReference>
<accession>A0A6G6GPH4</accession>
<dbReference type="SUPFAM" id="SSF141072">
    <property type="entry name" value="CalX-like"/>
    <property type="match status" value="1"/>
</dbReference>
<dbReference type="SUPFAM" id="SSF50939">
    <property type="entry name" value="Sialidases"/>
    <property type="match status" value="1"/>
</dbReference>
<dbReference type="KEGG" id="mgel:G5B37_13005"/>
<dbReference type="Pfam" id="PF18962">
    <property type="entry name" value="Por_Secre_tail"/>
    <property type="match status" value="1"/>
</dbReference>
<organism evidence="5 6">
    <name type="scientific">Rasiella rasia</name>
    <dbReference type="NCBI Taxonomy" id="2744027"/>
    <lineage>
        <taxon>Bacteria</taxon>
        <taxon>Pseudomonadati</taxon>
        <taxon>Bacteroidota</taxon>
        <taxon>Flavobacteriia</taxon>
        <taxon>Flavobacteriales</taxon>
        <taxon>Flavobacteriaceae</taxon>
        <taxon>Rasiella</taxon>
    </lineage>
</organism>
<dbReference type="RefSeq" id="WP_164680460.1">
    <property type="nucleotide sequence ID" value="NZ_CP049057.1"/>
</dbReference>
<dbReference type="InterPro" id="IPR026444">
    <property type="entry name" value="Secre_tail"/>
</dbReference>
<keyword evidence="6" id="KW-1185">Reference proteome</keyword>
<protein>
    <submittedName>
        <fullName evidence="5">T9SS type A sorting domain-containing protein</fullName>
    </submittedName>
</protein>
<feature type="signal peptide" evidence="2">
    <location>
        <begin position="1"/>
        <end position="20"/>
    </location>
</feature>
<keyword evidence="1 2" id="KW-0732">Signal</keyword>
<evidence type="ECO:0000259" key="3">
    <source>
        <dbReference type="Pfam" id="PF07675"/>
    </source>
</evidence>
<proteinExistence type="predicted"/>
<sequence length="1578" mass="168867">MKRNLPQFVLLFLVATSLNAQITFNDVAEGYMPTEGPTLVIHPTNFYISEPVRDMPQCIDTSIFDSKVVPKGNGEEVGPHPMSAKRQRKLAHLNSAGKSTIEIDPLIAGPETYTRASNDRAPIANFEGIGLNASPPDPSMAVGPNHVVTMENGLWSVYDKNGVQAAGFPKNLNNPLTGPNHGDNAGDPVVMYDRQADRWFLSQFQLSGNPALSDDVFLIGISQTADPTGAYYVYEYELTQGNDYPHYGVWRDSYVSAGNFTGAQKVYTFNRTKMLAGDGSAEIVGFSPSGLGSSGFAAPIPVHSERDVTPTGDIKIVFYQDDAFSGVTSDHIGLWNIDMDWSNIGSSTISGKNQIPTAAFDAAIAGGFSNLQQPGTSQRIDAIVGAVMNMVHWYEFGTHQSIVMNWVVEIQNGTQKSGIRWVEIRSTDNGATWSVYQEGTFTDPAHATVANKESVFMGCISMDEDGNIGLGYTKTGSSTFPSLYYTGRLASDALGTMSFGENLVISGTSSVTGNDRYGDYGQGVTDPSDDKTFWVTSEFSGDDDRRVRIYSYRIAAASPEISFGITSESVTESASACFTDIDVPLNIALAPSQDATVDFTINGTSTASTNVDFELLTSSVTFLAGQTTGQTMTVRVYHDGLVEVNENLIIDFTVTTTGDATANTAANTYTMTIVSTDVAPTPTTNVTVLDADFETVPAGWLVSDQDGDGVNWSIGIPPGPPAHLTTQKLFSQSWNGAALTPDNYIITNQVMIPADVSSATLTYEVAPATLTDSWYEEYYTVYWTTSIATIGAITGSAQVKPGGIISQAVVNETIDMTPYVGQAGYLVFRHHNCTDEEYISIDNILLEGEASTNVQTAVNTGTADQLNIDGVGTAYAYDLSTDDVMASVVNNQADDYGCSTMAVSRAGTSAQGYNGSTGADRVTDKTFTVTTSNTIGSGDTSITFYFTEAEIAGWEGLTGLDRNTDLIIGRGNATSISETSTTTIGAFGTGNITVTGNFSGLDGTYYFGSAGSFVASCSGGTKTWNGTNWSPAGAPDNTHNVVFTGNYSTGANGLEACTITVAGGAILTVNALGYARAQGDITVDGTLIVAHQGSIVQVDPSAVVTKTGTINVEVTTPVLQTRDFMVMGSPMDDETRNGVFSSAFLVLDHDPDMFNPNTHPNIPQGATNFKDLEGDYWSIYSGDINPGEGYIVRPQSGYGDPANTTFDMTYAAGTLNNGTVNRPMIYNSTNSPAGTPNTYSNPYASAIDADKFIQDNGLNALYFWEHLTPPTVIVPGESIMFDMDDVSVRNFGGGVAANNDNPANIPNGVISTGQGFAIKATSNGSVNFTNDMRLTTGNTTLRSNELEVDRLWLHLESNTYGLANNLLIGFNPAATDGWDNGYDTDRLASSVGLYSHLDVGTGTGEEQMAIQTRGAFQSSEKIHVGFSSLIEEHTLYTISLSNYEGSNLSDTSIYLYDSHMNVMTDLTQGDYEFRSSKATNNRRFTVSFEPDNVLATGAAALENITMFPNPTDGVLNITAPDTTIETIKIYDVRGRVIAETATGDVSYFQIDMATLKTSMYFVEISTPDGKITKRIVKK</sequence>
<feature type="domain" description="Secretion system C-terminal sorting" evidence="4">
    <location>
        <begin position="1506"/>
        <end position="1576"/>
    </location>
</feature>
<dbReference type="Gene3D" id="2.60.40.2030">
    <property type="match status" value="1"/>
</dbReference>
<name>A0A6G6GPH4_9FLAO</name>
<evidence type="ECO:0000256" key="2">
    <source>
        <dbReference type="SAM" id="SignalP"/>
    </source>
</evidence>
<dbReference type="InterPro" id="IPR036278">
    <property type="entry name" value="Sialidase_sf"/>
</dbReference>
<dbReference type="Gene3D" id="2.60.120.200">
    <property type="match status" value="1"/>
</dbReference>
<dbReference type="InterPro" id="IPR038081">
    <property type="entry name" value="CalX-like_sf"/>
</dbReference>
<gene>
    <name evidence="5" type="ORF">G5B37_13005</name>
</gene>
<feature type="domain" description="Cleaved adhesin" evidence="3">
    <location>
        <begin position="692"/>
        <end position="844"/>
    </location>
</feature>
<feature type="chain" id="PRO_5026112991" evidence="2">
    <location>
        <begin position="21"/>
        <end position="1578"/>
    </location>
</feature>
<evidence type="ECO:0000313" key="5">
    <source>
        <dbReference type="EMBL" id="QIE60448.1"/>
    </source>
</evidence>
<dbReference type="Proteomes" id="UP000505306">
    <property type="component" value="Chromosome"/>
</dbReference>
<evidence type="ECO:0000256" key="1">
    <source>
        <dbReference type="ARBA" id="ARBA00022729"/>
    </source>
</evidence>